<dbReference type="AlphaFoldDB" id="A0A3P7Y9J2"/>
<sequence length="76" mass="8613">MLMNGVRTTLFTVMKPFLQKLPSTLEVDWPTASDRSWITELWKVCCIHQHPIILGLSLKILLITPLKSTLTPSIPV</sequence>
<proteinExistence type="predicted"/>
<gene>
    <name evidence="1" type="ORF">HPLM_LOCUS9464</name>
</gene>
<accession>A0A3P7Y9J2</accession>
<reference evidence="1 2" key="1">
    <citation type="submission" date="2018-11" db="EMBL/GenBank/DDBJ databases">
        <authorList>
            <consortium name="Pathogen Informatics"/>
        </authorList>
    </citation>
    <scope>NUCLEOTIDE SEQUENCE [LARGE SCALE GENOMIC DNA]</scope>
    <source>
        <strain evidence="1 2">MHpl1</strain>
    </source>
</reference>
<evidence type="ECO:0000313" key="2">
    <source>
        <dbReference type="Proteomes" id="UP000268014"/>
    </source>
</evidence>
<dbReference type="EMBL" id="UZAF01017066">
    <property type="protein sequence ID" value="VDO37562.1"/>
    <property type="molecule type" value="Genomic_DNA"/>
</dbReference>
<name>A0A3P7Y9J2_HAEPC</name>
<protein>
    <submittedName>
        <fullName evidence="1">Uncharacterized protein</fullName>
    </submittedName>
</protein>
<organism evidence="1 2">
    <name type="scientific">Haemonchus placei</name>
    <name type="common">Barber's pole worm</name>
    <dbReference type="NCBI Taxonomy" id="6290"/>
    <lineage>
        <taxon>Eukaryota</taxon>
        <taxon>Metazoa</taxon>
        <taxon>Ecdysozoa</taxon>
        <taxon>Nematoda</taxon>
        <taxon>Chromadorea</taxon>
        <taxon>Rhabditida</taxon>
        <taxon>Rhabditina</taxon>
        <taxon>Rhabditomorpha</taxon>
        <taxon>Strongyloidea</taxon>
        <taxon>Trichostrongylidae</taxon>
        <taxon>Haemonchus</taxon>
    </lineage>
</organism>
<keyword evidence="2" id="KW-1185">Reference proteome</keyword>
<evidence type="ECO:0000313" key="1">
    <source>
        <dbReference type="EMBL" id="VDO37562.1"/>
    </source>
</evidence>
<dbReference type="Proteomes" id="UP000268014">
    <property type="component" value="Unassembled WGS sequence"/>
</dbReference>